<dbReference type="Proteomes" id="UP001069802">
    <property type="component" value="Unassembled WGS sequence"/>
</dbReference>
<accession>A0ABT4LGC1</accession>
<sequence length="118" mass="12710">MSVRIFFALFLATSLTACLDPLVQVGVKLGVHTTNKVTSSLEEPSYGNANPDGNTGTTSKKSKQTHVSPTTPPVLICTKEGDSSKSITQNDVEQIVIEKRCEAESDTDSRYYKASPNS</sequence>
<evidence type="ECO:0008006" key="5">
    <source>
        <dbReference type="Google" id="ProtNLM"/>
    </source>
</evidence>
<feature type="signal peptide" evidence="2">
    <location>
        <begin position="1"/>
        <end position="19"/>
    </location>
</feature>
<name>A0ABT4LGC1_9PROT</name>
<evidence type="ECO:0000313" key="4">
    <source>
        <dbReference type="Proteomes" id="UP001069802"/>
    </source>
</evidence>
<proteinExistence type="predicted"/>
<keyword evidence="4" id="KW-1185">Reference proteome</keyword>
<feature type="chain" id="PRO_5045569833" description="Lipoprotein" evidence="2">
    <location>
        <begin position="20"/>
        <end position="118"/>
    </location>
</feature>
<organism evidence="3 4">
    <name type="scientific">Kiloniella laminariae</name>
    <dbReference type="NCBI Taxonomy" id="454162"/>
    <lineage>
        <taxon>Bacteria</taxon>
        <taxon>Pseudomonadati</taxon>
        <taxon>Pseudomonadota</taxon>
        <taxon>Alphaproteobacteria</taxon>
        <taxon>Rhodospirillales</taxon>
        <taxon>Kiloniellaceae</taxon>
        <taxon>Kiloniella</taxon>
    </lineage>
</organism>
<reference evidence="3" key="1">
    <citation type="submission" date="2022-12" db="EMBL/GenBank/DDBJ databases">
        <title>Bacterial isolates from different developmental stages of Nematostella vectensis.</title>
        <authorList>
            <person name="Fraune S."/>
        </authorList>
    </citation>
    <scope>NUCLEOTIDE SEQUENCE</scope>
    <source>
        <strain evidence="3">G21630-S1</strain>
    </source>
</reference>
<comment type="caution">
    <text evidence="3">The sequence shown here is derived from an EMBL/GenBank/DDBJ whole genome shotgun (WGS) entry which is preliminary data.</text>
</comment>
<evidence type="ECO:0000313" key="3">
    <source>
        <dbReference type="EMBL" id="MCZ4279990.1"/>
    </source>
</evidence>
<protein>
    <recommendedName>
        <fullName evidence="5">Lipoprotein</fullName>
    </recommendedName>
</protein>
<feature type="region of interest" description="Disordered" evidence="1">
    <location>
        <begin position="36"/>
        <end position="89"/>
    </location>
</feature>
<dbReference type="RefSeq" id="WP_269422184.1">
    <property type="nucleotide sequence ID" value="NZ_JAPWGY010000001.1"/>
</dbReference>
<feature type="compositionally biased region" description="Polar residues" evidence="1">
    <location>
        <begin position="36"/>
        <end position="69"/>
    </location>
</feature>
<dbReference type="EMBL" id="JAPWGY010000001">
    <property type="protein sequence ID" value="MCZ4279990.1"/>
    <property type="molecule type" value="Genomic_DNA"/>
</dbReference>
<evidence type="ECO:0000256" key="1">
    <source>
        <dbReference type="SAM" id="MobiDB-lite"/>
    </source>
</evidence>
<dbReference type="PROSITE" id="PS51257">
    <property type="entry name" value="PROKAR_LIPOPROTEIN"/>
    <property type="match status" value="1"/>
</dbReference>
<gene>
    <name evidence="3" type="ORF">O4H49_04320</name>
</gene>
<evidence type="ECO:0000256" key="2">
    <source>
        <dbReference type="SAM" id="SignalP"/>
    </source>
</evidence>
<keyword evidence="2" id="KW-0732">Signal</keyword>